<protein>
    <submittedName>
        <fullName evidence="1">Uncharacterized protein</fullName>
    </submittedName>
</protein>
<proteinExistence type="predicted"/>
<evidence type="ECO:0000313" key="1">
    <source>
        <dbReference type="EMBL" id="KAJ3648042.1"/>
    </source>
</evidence>
<name>A0AA38I5N1_9CUCU</name>
<reference evidence="1" key="1">
    <citation type="journal article" date="2023" name="G3 (Bethesda)">
        <title>Whole genome assemblies of Zophobas morio and Tenebrio molitor.</title>
        <authorList>
            <person name="Kaur S."/>
            <person name="Stinson S.A."/>
            <person name="diCenzo G.C."/>
        </authorList>
    </citation>
    <scope>NUCLEOTIDE SEQUENCE</scope>
    <source>
        <strain evidence="1">QUZm001</strain>
    </source>
</reference>
<dbReference type="AlphaFoldDB" id="A0AA38I5N1"/>
<evidence type="ECO:0000313" key="2">
    <source>
        <dbReference type="Proteomes" id="UP001168821"/>
    </source>
</evidence>
<organism evidence="1 2">
    <name type="scientific">Zophobas morio</name>
    <dbReference type="NCBI Taxonomy" id="2755281"/>
    <lineage>
        <taxon>Eukaryota</taxon>
        <taxon>Metazoa</taxon>
        <taxon>Ecdysozoa</taxon>
        <taxon>Arthropoda</taxon>
        <taxon>Hexapoda</taxon>
        <taxon>Insecta</taxon>
        <taxon>Pterygota</taxon>
        <taxon>Neoptera</taxon>
        <taxon>Endopterygota</taxon>
        <taxon>Coleoptera</taxon>
        <taxon>Polyphaga</taxon>
        <taxon>Cucujiformia</taxon>
        <taxon>Tenebrionidae</taxon>
        <taxon>Zophobas</taxon>
    </lineage>
</organism>
<comment type="caution">
    <text evidence="1">The sequence shown here is derived from an EMBL/GenBank/DDBJ whole genome shotgun (WGS) entry which is preliminary data.</text>
</comment>
<dbReference type="Proteomes" id="UP001168821">
    <property type="component" value="Unassembled WGS sequence"/>
</dbReference>
<keyword evidence="2" id="KW-1185">Reference proteome</keyword>
<accession>A0AA38I5N1</accession>
<gene>
    <name evidence="1" type="ORF">Zmor_019878</name>
</gene>
<dbReference type="EMBL" id="JALNTZ010000006">
    <property type="protein sequence ID" value="KAJ3648042.1"/>
    <property type="molecule type" value="Genomic_DNA"/>
</dbReference>
<sequence length="99" mass="11165">MLLRSVECNRAGELMEKIIGQTSARRVYFKRLTLSGEEVDYEHEENEEEQVDDYEAHEDFVPGGADAANGVDGGAGGEEGVGHLWRVLKVEKFSFVWKF</sequence>